<evidence type="ECO:0000256" key="3">
    <source>
        <dbReference type="ARBA" id="ARBA00022827"/>
    </source>
</evidence>
<keyword evidence="4" id="KW-0560">Oxidoreductase</keyword>
<dbReference type="GO" id="GO:0050661">
    <property type="term" value="F:NADP binding"/>
    <property type="evidence" value="ECO:0007669"/>
    <property type="project" value="InterPro"/>
</dbReference>
<proteinExistence type="inferred from homology"/>
<keyword evidence="6" id="KW-1185">Reference proteome</keyword>
<evidence type="ECO:0000256" key="4">
    <source>
        <dbReference type="ARBA" id="ARBA00023002"/>
    </source>
</evidence>
<organism evidence="5 6">
    <name type="scientific">Lepidopterella palustris CBS 459.81</name>
    <dbReference type="NCBI Taxonomy" id="1314670"/>
    <lineage>
        <taxon>Eukaryota</taxon>
        <taxon>Fungi</taxon>
        <taxon>Dikarya</taxon>
        <taxon>Ascomycota</taxon>
        <taxon>Pezizomycotina</taxon>
        <taxon>Dothideomycetes</taxon>
        <taxon>Pleosporomycetidae</taxon>
        <taxon>Mytilinidiales</taxon>
        <taxon>Argynnaceae</taxon>
        <taxon>Lepidopterella</taxon>
    </lineage>
</organism>
<sequence length="441" mass="50891">MGDFKLIKSVAVVGAGAAGAITAAALSRENYFQNIRVFERRESVRGTCLPTTTSPNQQERFEKTPIYNSLTTNVPDVAMSFSDVPFPCGPFVPHYIPCEYLKNYFSAHELTYLLVLNTMVEDVSKLLSPKGRERWKLTLRRHDPQRSVDEWWQEEFDAVIFGNGHYSVPYIPKVKGLSEYISRFPNRVMHSKYYRSPSVYEGKKILVIGNSASGHDITTELVQHDELPAYQSIRSASRWDDDTFLDDIAIVIYCTGYKASFPFWNEQANGRPIWDYGENKLVKGYWHTFLQDFPTIGLVGVPRVLTFRSWEYHAIALARIFSGRNAKSLPSIAEQERWDRDRLDVVKREKRKFHDIQWETGETMEWLRALFEWAGLRTLEGNGRIPPALTKDVIWAIEHLWKYPEPGKDSNYCIQSTLKDKDSDGDWVVLSKGSKDLLYFI</sequence>
<evidence type="ECO:0000313" key="5">
    <source>
        <dbReference type="EMBL" id="OCK73369.1"/>
    </source>
</evidence>
<dbReference type="Pfam" id="PF00743">
    <property type="entry name" value="FMO-like"/>
    <property type="match status" value="1"/>
</dbReference>
<dbReference type="OrthoDB" id="66881at2759"/>
<keyword evidence="2" id="KW-0285">Flavoprotein</keyword>
<dbReference type="EMBL" id="KV745804">
    <property type="protein sequence ID" value="OCK73369.1"/>
    <property type="molecule type" value="Genomic_DNA"/>
</dbReference>
<evidence type="ECO:0000256" key="2">
    <source>
        <dbReference type="ARBA" id="ARBA00022630"/>
    </source>
</evidence>
<dbReference type="Gene3D" id="3.50.50.60">
    <property type="entry name" value="FAD/NAD(P)-binding domain"/>
    <property type="match status" value="4"/>
</dbReference>
<dbReference type="InterPro" id="IPR050346">
    <property type="entry name" value="FMO-like"/>
</dbReference>
<accession>A0A8E2J937</accession>
<dbReference type="InterPro" id="IPR020946">
    <property type="entry name" value="Flavin_mOase-like"/>
</dbReference>
<dbReference type="AlphaFoldDB" id="A0A8E2J937"/>
<dbReference type="GO" id="GO:0004499">
    <property type="term" value="F:N,N-dimethylaniline monooxygenase activity"/>
    <property type="evidence" value="ECO:0007669"/>
    <property type="project" value="InterPro"/>
</dbReference>
<keyword evidence="3" id="KW-0274">FAD</keyword>
<dbReference type="InterPro" id="IPR036188">
    <property type="entry name" value="FAD/NAD-bd_sf"/>
</dbReference>
<gene>
    <name evidence="5" type="ORF">K432DRAFT_438328</name>
</gene>
<dbReference type="GO" id="GO:0050660">
    <property type="term" value="F:flavin adenine dinucleotide binding"/>
    <property type="evidence" value="ECO:0007669"/>
    <property type="project" value="InterPro"/>
</dbReference>
<evidence type="ECO:0000313" key="6">
    <source>
        <dbReference type="Proteomes" id="UP000250266"/>
    </source>
</evidence>
<dbReference type="PRINTS" id="PR00419">
    <property type="entry name" value="ADXRDTASE"/>
</dbReference>
<dbReference type="SUPFAM" id="SSF51905">
    <property type="entry name" value="FAD/NAD(P)-binding domain"/>
    <property type="match status" value="1"/>
</dbReference>
<dbReference type="PANTHER" id="PTHR23023">
    <property type="entry name" value="DIMETHYLANILINE MONOOXYGENASE"/>
    <property type="match status" value="1"/>
</dbReference>
<protein>
    <submittedName>
        <fullName evidence="5">FAD/NAD(P)-binding domain-containing protein</fullName>
    </submittedName>
</protein>
<name>A0A8E2J937_9PEZI</name>
<reference evidence="5 6" key="1">
    <citation type="journal article" date="2016" name="Nat. Commun.">
        <title>Ectomycorrhizal ecology is imprinted in the genome of the dominant symbiotic fungus Cenococcum geophilum.</title>
        <authorList>
            <consortium name="DOE Joint Genome Institute"/>
            <person name="Peter M."/>
            <person name="Kohler A."/>
            <person name="Ohm R.A."/>
            <person name="Kuo A."/>
            <person name="Krutzmann J."/>
            <person name="Morin E."/>
            <person name="Arend M."/>
            <person name="Barry K.W."/>
            <person name="Binder M."/>
            <person name="Choi C."/>
            <person name="Clum A."/>
            <person name="Copeland A."/>
            <person name="Grisel N."/>
            <person name="Haridas S."/>
            <person name="Kipfer T."/>
            <person name="LaButti K."/>
            <person name="Lindquist E."/>
            <person name="Lipzen A."/>
            <person name="Maire R."/>
            <person name="Meier B."/>
            <person name="Mihaltcheva S."/>
            <person name="Molinier V."/>
            <person name="Murat C."/>
            <person name="Poggeler S."/>
            <person name="Quandt C.A."/>
            <person name="Sperisen C."/>
            <person name="Tritt A."/>
            <person name="Tisserant E."/>
            <person name="Crous P.W."/>
            <person name="Henrissat B."/>
            <person name="Nehls U."/>
            <person name="Egli S."/>
            <person name="Spatafora J.W."/>
            <person name="Grigoriev I.V."/>
            <person name="Martin F.M."/>
        </authorList>
    </citation>
    <scope>NUCLEOTIDE SEQUENCE [LARGE SCALE GENOMIC DNA]</scope>
    <source>
        <strain evidence="5 6">CBS 459.81</strain>
    </source>
</reference>
<dbReference type="Proteomes" id="UP000250266">
    <property type="component" value="Unassembled WGS sequence"/>
</dbReference>
<evidence type="ECO:0000256" key="1">
    <source>
        <dbReference type="ARBA" id="ARBA00009183"/>
    </source>
</evidence>
<comment type="similarity">
    <text evidence="1">Belongs to the FMO family.</text>
</comment>